<evidence type="ECO:0000313" key="2">
    <source>
        <dbReference type="Proteomes" id="UP000053144"/>
    </source>
</evidence>
<accession>A0A0L9TC56</accession>
<name>A0A0L9TC56_PHAAN</name>
<reference evidence="2" key="1">
    <citation type="journal article" date="2015" name="Proc. Natl. Acad. Sci. U.S.A.">
        <title>Genome sequencing of adzuki bean (Vigna angularis) provides insight into high starch and low fat accumulation and domestication.</title>
        <authorList>
            <person name="Yang K."/>
            <person name="Tian Z."/>
            <person name="Chen C."/>
            <person name="Luo L."/>
            <person name="Zhao B."/>
            <person name="Wang Z."/>
            <person name="Yu L."/>
            <person name="Li Y."/>
            <person name="Sun Y."/>
            <person name="Li W."/>
            <person name="Chen Y."/>
            <person name="Li Y."/>
            <person name="Zhang Y."/>
            <person name="Ai D."/>
            <person name="Zhao J."/>
            <person name="Shang C."/>
            <person name="Ma Y."/>
            <person name="Wu B."/>
            <person name="Wang M."/>
            <person name="Gao L."/>
            <person name="Sun D."/>
            <person name="Zhang P."/>
            <person name="Guo F."/>
            <person name="Wang W."/>
            <person name="Li Y."/>
            <person name="Wang J."/>
            <person name="Varshney R.K."/>
            <person name="Wang J."/>
            <person name="Ling H.Q."/>
            <person name="Wan P."/>
        </authorList>
    </citation>
    <scope>NUCLEOTIDE SEQUENCE</scope>
    <source>
        <strain evidence="2">cv. Jingnong 6</strain>
    </source>
</reference>
<gene>
    <name evidence="1" type="ORF">LR48_Vigan511s002800</name>
</gene>
<dbReference type="EMBL" id="KQ258419">
    <property type="protein sequence ID" value="KOM28205.1"/>
    <property type="molecule type" value="Genomic_DNA"/>
</dbReference>
<dbReference type="AlphaFoldDB" id="A0A0L9TC56"/>
<organism evidence="1 2">
    <name type="scientific">Phaseolus angularis</name>
    <name type="common">Azuki bean</name>
    <name type="synonym">Vigna angularis</name>
    <dbReference type="NCBI Taxonomy" id="3914"/>
    <lineage>
        <taxon>Eukaryota</taxon>
        <taxon>Viridiplantae</taxon>
        <taxon>Streptophyta</taxon>
        <taxon>Embryophyta</taxon>
        <taxon>Tracheophyta</taxon>
        <taxon>Spermatophyta</taxon>
        <taxon>Magnoliopsida</taxon>
        <taxon>eudicotyledons</taxon>
        <taxon>Gunneridae</taxon>
        <taxon>Pentapetalae</taxon>
        <taxon>rosids</taxon>
        <taxon>fabids</taxon>
        <taxon>Fabales</taxon>
        <taxon>Fabaceae</taxon>
        <taxon>Papilionoideae</taxon>
        <taxon>50 kb inversion clade</taxon>
        <taxon>NPAAA clade</taxon>
        <taxon>indigoferoid/millettioid clade</taxon>
        <taxon>Phaseoleae</taxon>
        <taxon>Vigna</taxon>
    </lineage>
</organism>
<sequence length="74" mass="8153">MNSYGGSSEACDDIVAQETNCKRLGYVFLQVRDAIKVNEDGGGQGFTMETNMEVGVVLAMRQLAIKARFWFDGI</sequence>
<proteinExistence type="predicted"/>
<dbReference type="Gramene" id="KOM28205">
    <property type="protein sequence ID" value="KOM28205"/>
    <property type="gene ID" value="LR48_Vigan511s002800"/>
</dbReference>
<protein>
    <submittedName>
        <fullName evidence="1">Uncharacterized protein</fullName>
    </submittedName>
</protein>
<evidence type="ECO:0000313" key="1">
    <source>
        <dbReference type="EMBL" id="KOM28205.1"/>
    </source>
</evidence>
<dbReference type="Proteomes" id="UP000053144">
    <property type="component" value="Unassembled WGS sequence"/>
</dbReference>